<feature type="compositionally biased region" description="Pro residues" evidence="4">
    <location>
        <begin position="1276"/>
        <end position="1289"/>
    </location>
</feature>
<evidence type="ECO:0000313" key="6">
    <source>
        <dbReference type="Proteomes" id="UP000030750"/>
    </source>
</evidence>
<feature type="region of interest" description="Disordered" evidence="4">
    <location>
        <begin position="1"/>
        <end position="54"/>
    </location>
</feature>
<feature type="compositionally biased region" description="Gly residues" evidence="4">
    <location>
        <begin position="828"/>
        <end position="837"/>
    </location>
</feature>
<dbReference type="PANTHER" id="PTHR46543">
    <property type="entry name" value="ZINC FINGER CCHC DOMAIN-CONTAINING PROTEIN 7"/>
    <property type="match status" value="1"/>
</dbReference>
<protein>
    <submittedName>
        <fullName evidence="5">Uncharacterized protein</fullName>
    </submittedName>
</protein>
<evidence type="ECO:0000256" key="2">
    <source>
        <dbReference type="ARBA" id="ARBA00022737"/>
    </source>
</evidence>
<keyword evidence="6" id="KW-1185">Reference proteome</keyword>
<reference evidence="5" key="1">
    <citation type="submission" date="2013-10" db="EMBL/GenBank/DDBJ databases">
        <title>Genomic analysis of the causative agents of coccidiosis in chickens.</title>
        <authorList>
            <person name="Reid A.J."/>
            <person name="Blake D."/>
            <person name="Billington K."/>
            <person name="Browne H."/>
            <person name="Dunn M."/>
            <person name="Hung S."/>
            <person name="Kawahara F."/>
            <person name="Miranda-Saavedra D."/>
            <person name="Mourier T."/>
            <person name="Nagra H."/>
            <person name="Otto T.D."/>
            <person name="Rawlings N."/>
            <person name="Sanchez A."/>
            <person name="Sanders M."/>
            <person name="Subramaniam C."/>
            <person name="Tay Y."/>
            <person name="Dear P."/>
            <person name="Doerig C."/>
            <person name="Gruber A."/>
            <person name="Parkinson J."/>
            <person name="Shirley M."/>
            <person name="Wan K.L."/>
            <person name="Berriman M."/>
            <person name="Tomley F."/>
            <person name="Pain A."/>
        </authorList>
    </citation>
    <scope>NUCLEOTIDE SEQUENCE [LARGE SCALE GENOMIC DNA]</scope>
    <source>
        <strain evidence="5">Houghton</strain>
    </source>
</reference>
<feature type="compositionally biased region" description="Low complexity" evidence="4">
    <location>
        <begin position="622"/>
        <end position="642"/>
    </location>
</feature>
<feature type="compositionally biased region" description="Low complexity" evidence="4">
    <location>
        <begin position="219"/>
        <end position="250"/>
    </location>
</feature>
<feature type="compositionally biased region" description="Pro residues" evidence="4">
    <location>
        <begin position="7"/>
        <end position="19"/>
    </location>
</feature>
<dbReference type="GO" id="GO:0031499">
    <property type="term" value="C:TRAMP complex"/>
    <property type="evidence" value="ECO:0007669"/>
    <property type="project" value="TreeGrafter"/>
</dbReference>
<dbReference type="GO" id="GO:0071037">
    <property type="term" value="P:nuclear polyadenylation-dependent snRNA catabolic process"/>
    <property type="evidence" value="ECO:0007669"/>
    <property type="project" value="TreeGrafter"/>
</dbReference>
<feature type="compositionally biased region" description="Low complexity" evidence="4">
    <location>
        <begin position="280"/>
        <end position="347"/>
    </location>
</feature>
<evidence type="ECO:0000313" key="5">
    <source>
        <dbReference type="EMBL" id="CDJ46541.1"/>
    </source>
</evidence>
<feature type="region of interest" description="Disordered" evidence="4">
    <location>
        <begin position="271"/>
        <end position="489"/>
    </location>
</feature>
<feature type="compositionally biased region" description="Basic and acidic residues" evidence="4">
    <location>
        <begin position="725"/>
        <end position="734"/>
    </location>
</feature>
<evidence type="ECO:0000256" key="3">
    <source>
        <dbReference type="ARBA" id="ARBA00023242"/>
    </source>
</evidence>
<dbReference type="PANTHER" id="PTHR46543:SF2">
    <property type="entry name" value="AGAP013096-PA"/>
    <property type="match status" value="1"/>
</dbReference>
<dbReference type="GO" id="GO:0071039">
    <property type="term" value="P:nuclear polyadenylation-dependent CUT catabolic process"/>
    <property type="evidence" value="ECO:0007669"/>
    <property type="project" value="TreeGrafter"/>
</dbReference>
<dbReference type="EMBL" id="HG710412">
    <property type="protein sequence ID" value="CDJ46541.1"/>
    <property type="molecule type" value="Genomic_DNA"/>
</dbReference>
<dbReference type="GO" id="GO:0071031">
    <property type="term" value="P:nuclear mRNA surveillance of mRNA 3'-end processing"/>
    <property type="evidence" value="ECO:0007669"/>
    <property type="project" value="TreeGrafter"/>
</dbReference>
<dbReference type="GO" id="GO:0071035">
    <property type="term" value="P:nuclear polyadenylation-dependent rRNA catabolic process"/>
    <property type="evidence" value="ECO:0007669"/>
    <property type="project" value="TreeGrafter"/>
</dbReference>
<dbReference type="InterPro" id="IPR051644">
    <property type="entry name" value="TRAMP_AT-DNA-binding"/>
</dbReference>
<evidence type="ECO:0000256" key="1">
    <source>
        <dbReference type="ARBA" id="ARBA00004123"/>
    </source>
</evidence>
<organism evidence="5 6">
    <name type="scientific">Eimeria brunetti</name>
    <dbReference type="NCBI Taxonomy" id="51314"/>
    <lineage>
        <taxon>Eukaryota</taxon>
        <taxon>Sar</taxon>
        <taxon>Alveolata</taxon>
        <taxon>Apicomplexa</taxon>
        <taxon>Conoidasida</taxon>
        <taxon>Coccidia</taxon>
        <taxon>Eucoccidiorida</taxon>
        <taxon>Eimeriorina</taxon>
        <taxon>Eimeriidae</taxon>
        <taxon>Eimeria</taxon>
    </lineage>
</organism>
<feature type="compositionally biased region" description="Low complexity" evidence="4">
    <location>
        <begin position="1373"/>
        <end position="1386"/>
    </location>
</feature>
<comment type="subcellular location">
    <subcellularLocation>
        <location evidence="1">Nucleus</location>
    </subcellularLocation>
</comment>
<dbReference type="GO" id="GO:0003723">
    <property type="term" value="F:RNA binding"/>
    <property type="evidence" value="ECO:0007669"/>
    <property type="project" value="TreeGrafter"/>
</dbReference>
<feature type="region of interest" description="Disordered" evidence="4">
    <location>
        <begin position="771"/>
        <end position="790"/>
    </location>
</feature>
<dbReference type="GO" id="GO:0071038">
    <property type="term" value="P:TRAMP-dependent tRNA surveillance pathway"/>
    <property type="evidence" value="ECO:0007669"/>
    <property type="project" value="TreeGrafter"/>
</dbReference>
<dbReference type="Proteomes" id="UP000030750">
    <property type="component" value="Unassembled WGS sequence"/>
</dbReference>
<feature type="region of interest" description="Disordered" evidence="4">
    <location>
        <begin position="1219"/>
        <end position="1289"/>
    </location>
</feature>
<feature type="region of interest" description="Disordered" evidence="4">
    <location>
        <begin position="681"/>
        <end position="759"/>
    </location>
</feature>
<feature type="compositionally biased region" description="Gly residues" evidence="4">
    <location>
        <begin position="415"/>
        <end position="427"/>
    </location>
</feature>
<feature type="region of interest" description="Disordered" evidence="4">
    <location>
        <begin position="1398"/>
        <end position="1451"/>
    </location>
</feature>
<gene>
    <name evidence="5" type="ORF">EBH_0012590</name>
</gene>
<feature type="compositionally biased region" description="Low complexity" evidence="4">
    <location>
        <begin position="596"/>
        <end position="606"/>
    </location>
</feature>
<feature type="region of interest" description="Disordered" evidence="4">
    <location>
        <begin position="929"/>
        <end position="1125"/>
    </location>
</feature>
<name>U6L8Q8_9EIME</name>
<dbReference type="VEuPathDB" id="ToxoDB:EBH_0012590"/>
<proteinExistence type="predicted"/>
<dbReference type="Gene3D" id="1.20.5.2050">
    <property type="match status" value="1"/>
</dbReference>
<dbReference type="GO" id="GO:0071036">
    <property type="term" value="P:nuclear polyadenylation-dependent snoRNA catabolic process"/>
    <property type="evidence" value="ECO:0007669"/>
    <property type="project" value="TreeGrafter"/>
</dbReference>
<feature type="region of interest" description="Disordered" evidence="4">
    <location>
        <begin position="1353"/>
        <end position="1386"/>
    </location>
</feature>
<reference evidence="5" key="2">
    <citation type="submission" date="2013-10" db="EMBL/GenBank/DDBJ databases">
        <authorList>
            <person name="Aslett M."/>
        </authorList>
    </citation>
    <scope>NUCLEOTIDE SEQUENCE [LARGE SCALE GENOMIC DNA]</scope>
    <source>
        <strain evidence="5">Houghton</strain>
    </source>
</reference>
<feature type="region of interest" description="Disordered" evidence="4">
    <location>
        <begin position="559"/>
        <end position="647"/>
    </location>
</feature>
<feature type="region of interest" description="Disordered" evidence="4">
    <location>
        <begin position="134"/>
        <end position="160"/>
    </location>
</feature>
<feature type="region of interest" description="Disordered" evidence="4">
    <location>
        <begin position="210"/>
        <end position="256"/>
    </location>
</feature>
<sequence length="1488" mass="152872">MDSSGGAPPPNQNPWPGNPRMPALPETDSAGACASQRPHGGAPLGAPVSYNALGAPTQPVFQNVVSSNVSCSPPKPLDHPPMNQGAPMGPVPLQPEPTAEGAPVAPWMLFPQRQPPPQQQQQHLYYEGQQVVQQPLPPQRPPVLQQGAGGAHSGEGPPAPVNMGELPPWQPPMDCSNERSVSFGCTSPCIVPTQGPPPYTVSPIPGGPFVGDLPHISTQQQQHLRQWQQAAAAPQGEALQPPPAAAAAPAAAPPPAAAVAPFPFGMCMGAPQGPPSSLKGGPEAPAGGGPWQPMQQQQQHQQQQHQHQQQQQHQPPQQQRPPQQQQQPQQPHVGGLQQPPGGVYTPMGMGGGPMQKTENKGSRPPKGGGACRRKAEAGVEGGGPLAAPSGTRPAKFFKQHSPGKGAPKPRSKGSGAQGGAQEDGGGAPKDPSAPSAGCQGGPQGGPPSHGGAPIRPPMGGHNKQPTGGFEKGEGTSGPPKANPRPRAVRPAEVMAKMYFHRKKEAWRAELLIEGTKKQKSFSCRLYGYERARLMCEWARKFVLRTSRLPTDEETCTSLASLMKEPLPPQVSSGLPYGRTDAGTAGGPGGPPGGAPAGTQGPASSAGDATQSKGPAEQREQQPEGAAAAAAAAPPGPAAAAGPTGAGGVAAREGGFGGEVGSLPSYKGPLEQRVSAAGICKKRKDAAKCGEGTTKVRKGSDCSGGAPAKKGQAPNRTGAPEGATEAPRRVARADLLEGAPPSGKVGAPGENRPDGAAPVVSPYLSYKNVEAPTPSFKAAGGAPQSGGPLGQELPLAAECAAAPLGGGAPRNGASEEVAGKGSPVMGFRGPEGCGGEGLSPGTDPWFEELEQLKKISRPKGGRAKRFNVGKKPFSGVRGIYFQQGLWKVKYRGEQEEAMKLFPYSPGDEKDMKSQFELARSFLRQVIDKGRQLHDSDGEGLSEDEPAWLVRNSSSSKWACKKDTTAVCPKTEQQLPKSPPLGQQIRRRPPSLSNKGPRTGLPTDAARGGPLMGPPGDCQGPCGAGPYFVHGGPPMQADGGQRLPRPLPASGSSGTAFVPKGPKEAPSGAWVQRAAGGEGDAGELPEEEKGVESQGGGSKAEGLVPWGPSFPEAAEGEAAANSPPELPLPLQLPLMQCRAVFTTADSPMCGRPSPKERSPFSTEATTGFFSAVTTTADEALPVTSCTTSEGPPTAQTPCPSKASGGPYAASYFCCQPFTAPTEGRGGGPPPPGVSRPPEGAPMVPLPTNGGLQEADVHLSHGEFAPPSHEGPSGGPLTLPLPYPVGGPPPAAAPMTLFQPSDGTPRSPESFLQFRPFVEQPNAQLETSLGEELLSVAGYSCGFGFSADGAFSSKQQINQSSPLLPNRPPNGVLLLPGHDPAAGAARGAPFGAPGAPWAVSSPLSLHKPREDNRARNTAGALDKTDPVLQGAPGSRARSEADGPRPPATLPWVVVRPREDEEKALTPLAGKASGYLLQGAPMGCSYMTHHAN</sequence>
<keyword evidence="3" id="KW-0539">Nucleus</keyword>
<accession>U6L8Q8</accession>
<feature type="region of interest" description="Disordered" evidence="4">
    <location>
        <begin position="66"/>
        <end position="89"/>
    </location>
</feature>
<feature type="region of interest" description="Disordered" evidence="4">
    <location>
        <begin position="801"/>
        <end position="843"/>
    </location>
</feature>
<evidence type="ECO:0000256" key="4">
    <source>
        <dbReference type="SAM" id="MobiDB-lite"/>
    </source>
</evidence>
<keyword evidence="2" id="KW-0677">Repeat</keyword>
<dbReference type="OrthoDB" id="360720at2759"/>